<keyword evidence="11" id="KW-0067">ATP-binding</keyword>
<dbReference type="InterPro" id="IPR002192">
    <property type="entry name" value="PPDK_AMP/ATP-bd"/>
</dbReference>
<evidence type="ECO:0000256" key="5">
    <source>
        <dbReference type="ARBA" id="ARBA00011996"/>
    </source>
</evidence>
<dbReference type="Pfam" id="PF00300">
    <property type="entry name" value="His_Phos_1"/>
    <property type="match status" value="1"/>
</dbReference>
<dbReference type="InterPro" id="IPR036637">
    <property type="entry name" value="Phosphohistidine_dom_sf"/>
</dbReference>
<evidence type="ECO:0000256" key="13">
    <source>
        <dbReference type="ARBA" id="ARBA00033470"/>
    </source>
</evidence>
<organism evidence="17 18">
    <name type="scientific">Candidatus Falkowbacteria bacterium CG23_combo_of_CG06-09_8_20_14_all_49_15</name>
    <dbReference type="NCBI Taxonomy" id="1974572"/>
    <lineage>
        <taxon>Bacteria</taxon>
        <taxon>Candidatus Falkowiibacteriota</taxon>
    </lineage>
</organism>
<feature type="domain" description="Pyruvate phosphate dikinase AMP/ATP-binding" evidence="16">
    <location>
        <begin position="279"/>
        <end position="583"/>
    </location>
</feature>
<evidence type="ECO:0000256" key="2">
    <source>
        <dbReference type="ARBA" id="ARBA00002988"/>
    </source>
</evidence>
<dbReference type="InterPro" id="IPR013815">
    <property type="entry name" value="ATP_grasp_subdomain_1"/>
</dbReference>
<dbReference type="Gene3D" id="3.30.1490.20">
    <property type="entry name" value="ATP-grasp fold, A domain"/>
    <property type="match status" value="1"/>
</dbReference>
<evidence type="ECO:0000256" key="8">
    <source>
        <dbReference type="ARBA" id="ARBA00022723"/>
    </source>
</evidence>
<dbReference type="Gene3D" id="3.40.50.1240">
    <property type="entry name" value="Phosphoglycerate mutase-like"/>
    <property type="match status" value="1"/>
</dbReference>
<protein>
    <recommendedName>
        <fullName evidence="6">Phosphoenolpyruvate synthase</fullName>
        <ecNumber evidence="5">2.7.9.2</ecNumber>
    </recommendedName>
    <alternativeName>
        <fullName evidence="13">Pyruvate, water dikinase</fullName>
    </alternativeName>
</protein>
<keyword evidence="9" id="KW-0547">Nucleotide-binding</keyword>
<dbReference type="EC" id="2.7.9.2" evidence="5"/>
<feature type="domain" description="PEP-utilising enzyme mobile" evidence="15">
    <location>
        <begin position="1013"/>
        <end position="1083"/>
    </location>
</feature>
<gene>
    <name evidence="17" type="ORF">COX22_02435</name>
</gene>
<evidence type="ECO:0000259" key="15">
    <source>
        <dbReference type="Pfam" id="PF00391"/>
    </source>
</evidence>
<dbReference type="Pfam" id="PF00391">
    <property type="entry name" value="PEP-utilizers"/>
    <property type="match status" value="1"/>
</dbReference>
<evidence type="ECO:0000259" key="16">
    <source>
        <dbReference type="Pfam" id="PF01326"/>
    </source>
</evidence>
<evidence type="ECO:0000256" key="14">
    <source>
        <dbReference type="ARBA" id="ARBA00047700"/>
    </source>
</evidence>
<keyword evidence="12" id="KW-0460">Magnesium</keyword>
<comment type="catalytic activity">
    <reaction evidence="14">
        <text>pyruvate + ATP + H2O = phosphoenolpyruvate + AMP + phosphate + 2 H(+)</text>
        <dbReference type="Rhea" id="RHEA:11364"/>
        <dbReference type="ChEBI" id="CHEBI:15361"/>
        <dbReference type="ChEBI" id="CHEBI:15377"/>
        <dbReference type="ChEBI" id="CHEBI:15378"/>
        <dbReference type="ChEBI" id="CHEBI:30616"/>
        <dbReference type="ChEBI" id="CHEBI:43474"/>
        <dbReference type="ChEBI" id="CHEBI:58702"/>
        <dbReference type="ChEBI" id="CHEBI:456215"/>
        <dbReference type="EC" id="2.7.9.2"/>
    </reaction>
</comment>
<name>A0A2G9ZKV2_9BACT</name>
<evidence type="ECO:0000256" key="11">
    <source>
        <dbReference type="ARBA" id="ARBA00022840"/>
    </source>
</evidence>
<proteinExistence type="inferred from homology"/>
<dbReference type="SUPFAM" id="SSF56059">
    <property type="entry name" value="Glutathione synthetase ATP-binding domain-like"/>
    <property type="match status" value="1"/>
</dbReference>
<evidence type="ECO:0000256" key="9">
    <source>
        <dbReference type="ARBA" id="ARBA00022741"/>
    </source>
</evidence>
<keyword evidence="8" id="KW-0479">Metal-binding</keyword>
<dbReference type="AlphaFoldDB" id="A0A2G9ZKV2"/>
<dbReference type="SUPFAM" id="SSF52009">
    <property type="entry name" value="Phosphohistidine domain"/>
    <property type="match status" value="1"/>
</dbReference>
<dbReference type="GO" id="GO:0008986">
    <property type="term" value="F:pyruvate, water dikinase activity"/>
    <property type="evidence" value="ECO:0007669"/>
    <property type="project" value="UniProtKB-EC"/>
</dbReference>
<evidence type="ECO:0000256" key="1">
    <source>
        <dbReference type="ARBA" id="ARBA00001946"/>
    </source>
</evidence>
<accession>A0A2G9ZKV2</accession>
<comment type="cofactor">
    <cofactor evidence="1">
        <name>Mg(2+)</name>
        <dbReference type="ChEBI" id="CHEBI:18420"/>
    </cofactor>
</comment>
<dbReference type="Gene3D" id="3.30.470.20">
    <property type="entry name" value="ATP-grasp fold, B domain"/>
    <property type="match status" value="1"/>
</dbReference>
<keyword evidence="10" id="KW-0418">Kinase</keyword>
<comment type="caution">
    <text evidence="17">The sequence shown here is derived from an EMBL/GenBank/DDBJ whole genome shotgun (WGS) entry which is preliminary data.</text>
</comment>
<evidence type="ECO:0000256" key="3">
    <source>
        <dbReference type="ARBA" id="ARBA00004742"/>
    </source>
</evidence>
<dbReference type="GO" id="GO:0005524">
    <property type="term" value="F:ATP binding"/>
    <property type="evidence" value="ECO:0007669"/>
    <property type="project" value="UniProtKB-KW"/>
</dbReference>
<dbReference type="UniPathway" id="UPA00138"/>
<dbReference type="Proteomes" id="UP000230729">
    <property type="component" value="Unassembled WGS sequence"/>
</dbReference>
<dbReference type="PANTHER" id="PTHR43030:SF1">
    <property type="entry name" value="PHOSPHOENOLPYRUVATE SYNTHASE"/>
    <property type="match status" value="1"/>
</dbReference>
<keyword evidence="7" id="KW-0808">Transferase</keyword>
<dbReference type="EMBL" id="PCSD01000051">
    <property type="protein sequence ID" value="PIP33805.1"/>
    <property type="molecule type" value="Genomic_DNA"/>
</dbReference>
<dbReference type="PANTHER" id="PTHR43030">
    <property type="entry name" value="PHOSPHOENOLPYRUVATE SYNTHASE"/>
    <property type="match status" value="1"/>
</dbReference>
<dbReference type="InterPro" id="IPR013078">
    <property type="entry name" value="His_Pase_superF_clade-1"/>
</dbReference>
<dbReference type="Pfam" id="PF01326">
    <property type="entry name" value="PPDK_N"/>
    <property type="match status" value="1"/>
</dbReference>
<comment type="similarity">
    <text evidence="4">Belongs to the PEP-utilizing enzyme family.</text>
</comment>
<evidence type="ECO:0000313" key="17">
    <source>
        <dbReference type="EMBL" id="PIP33805.1"/>
    </source>
</evidence>
<dbReference type="InterPro" id="IPR008279">
    <property type="entry name" value="PEP-util_enz_mobile_dom"/>
</dbReference>
<evidence type="ECO:0000256" key="12">
    <source>
        <dbReference type="ARBA" id="ARBA00022842"/>
    </source>
</evidence>
<dbReference type="GO" id="GO:0046872">
    <property type="term" value="F:metal ion binding"/>
    <property type="evidence" value="ECO:0007669"/>
    <property type="project" value="UniProtKB-KW"/>
</dbReference>
<evidence type="ECO:0000256" key="6">
    <source>
        <dbReference type="ARBA" id="ARBA00021623"/>
    </source>
</evidence>
<dbReference type="SUPFAM" id="SSF53254">
    <property type="entry name" value="Phosphoglycerate mutase-like"/>
    <property type="match status" value="1"/>
</dbReference>
<dbReference type="InterPro" id="IPR029033">
    <property type="entry name" value="His_PPase_superfam"/>
</dbReference>
<sequence length="1094" mass="124501">MENQTQFNRLNQTHENEIIDKGKNVQIHLIFLRHGDKDKDGSLTEEGKKEATDFGEKLEGKDAIKGYSSPVPRALETVERVIAGAPHGKKLTTRIRTELGIRPCSKDFFKKFREKENEGFGEAAEWYLSYGEQKPDAETSSPHEIAEDLAFALDRFIRMSDRLNSGSNIDLVNGTHQSMPEALLKEIMVREKEGKKIVGFEKLEEIGGALQPTESMEFLIKTDGSGEKELKLYFRGHEYDLDMNIINKLVGAYRKRTKKTRIMNKLILPFQELTINDVNCAGGKGASLGELAKAGVPVPDGFVLLSSAFDQFLKDTDLIQEIEAILSGVNHKKIHTVENASEKIQFLIISREMPENIKIEILKFYKKLDNKLVAVRSSATSEDSASAAWAGQLESYLNTTEETLLENVKKCWASLFTPRAIFYRFEKRLRRDKISVAVVVQKMIDAEESGIAFSVHPVTQDENQIIIEAGFGLGEAIVSGSITPDSYVIEKQRLKIIDINVNEQKRALYKKSKGGSAWKNLGEMGKTQVLTEKEIIALSKIIIKIENHYGFPCDIEWAKEKGNFYIVQSRPITTLRMKRKNRKFDLKKGIIVPSNISIFDIDRGSNYFSVVSRKSVLLIRSCFPWGYCDNNRYKKIFGFPSPHKPFYDSQRNIFVDKGAIVIERKEALIKIKRDNNYLYKIANRCQEDGDSLWRESLKIKNADFSKKTDKELLSIFKKGIEDEINLCAYLMFPLSLQGFFEESIKKQIAQNSQDQKTADYYFQILTTPARQNFGYFEQIAILKLAAAYQRYNNLVSIDKKIYDYLFKFDILGTKYGTGKMWSKKEIIARIKYLSKQSPQRKLKYLLNLPGQSDKQVKEVLIKLKADKDFRELIRITRLYVYLRTYRTDIISGAFANMFSLFEEIAKRNGLDSNLILECLPNEIIDNNFPDKKIIIKRATTNIIRGVDGKIYCVFGNKAIKVYKKLLINAKQVAIKKETKKENFDELPGVIANAGFTRGFVRIVLDNSEINKVKAGDILVSSMTTPDFVPAMEKASAFITDEGGVLCHAAIISREMQKPCIIGTGRATTVLKDDDLVEVDANRGIVRILKKVKQQ</sequence>
<reference evidence="17 18" key="1">
    <citation type="submission" date="2017-09" db="EMBL/GenBank/DDBJ databases">
        <title>Depth-based differentiation of microbial function through sediment-hosted aquifers and enrichment of novel symbionts in the deep terrestrial subsurface.</title>
        <authorList>
            <person name="Probst A.J."/>
            <person name="Ladd B."/>
            <person name="Jarett J.K."/>
            <person name="Geller-Mcgrath D.E."/>
            <person name="Sieber C.M."/>
            <person name="Emerson J.B."/>
            <person name="Anantharaman K."/>
            <person name="Thomas B.C."/>
            <person name="Malmstrom R."/>
            <person name="Stieglmeier M."/>
            <person name="Klingl A."/>
            <person name="Woyke T."/>
            <person name="Ryan C.M."/>
            <person name="Banfield J.F."/>
        </authorList>
    </citation>
    <scope>NUCLEOTIDE SEQUENCE [LARGE SCALE GENOMIC DNA]</scope>
    <source>
        <strain evidence="17">CG23_combo_of_CG06-09_8_20_14_all_49_15</strain>
    </source>
</reference>
<dbReference type="GO" id="GO:0006094">
    <property type="term" value="P:gluconeogenesis"/>
    <property type="evidence" value="ECO:0007669"/>
    <property type="project" value="UniProtKB-UniPathway"/>
</dbReference>
<dbReference type="CDD" id="cd07040">
    <property type="entry name" value="HP"/>
    <property type="match status" value="1"/>
</dbReference>
<comment type="pathway">
    <text evidence="3">Carbohydrate biosynthesis; gluconeogenesis.</text>
</comment>
<evidence type="ECO:0000256" key="4">
    <source>
        <dbReference type="ARBA" id="ARBA00007837"/>
    </source>
</evidence>
<dbReference type="Gene3D" id="3.50.30.10">
    <property type="entry name" value="Phosphohistidine domain"/>
    <property type="match status" value="1"/>
</dbReference>
<comment type="function">
    <text evidence="2">Catalyzes the phosphorylation of pyruvate to phosphoenolpyruvate.</text>
</comment>
<evidence type="ECO:0000256" key="7">
    <source>
        <dbReference type="ARBA" id="ARBA00022679"/>
    </source>
</evidence>
<evidence type="ECO:0000256" key="10">
    <source>
        <dbReference type="ARBA" id="ARBA00022777"/>
    </source>
</evidence>
<evidence type="ECO:0000313" key="18">
    <source>
        <dbReference type="Proteomes" id="UP000230729"/>
    </source>
</evidence>
<dbReference type="InterPro" id="IPR006319">
    <property type="entry name" value="PEP_synth"/>
</dbReference>